<dbReference type="EMBL" id="JAUSUR010000004">
    <property type="protein sequence ID" value="MDQ0361533.1"/>
    <property type="molecule type" value="Genomic_DNA"/>
</dbReference>
<evidence type="ECO:0000259" key="7">
    <source>
        <dbReference type="Pfam" id="PF01180"/>
    </source>
</evidence>
<evidence type="ECO:0000256" key="2">
    <source>
        <dbReference type="ARBA" id="ARBA00004725"/>
    </source>
</evidence>
<dbReference type="Gene3D" id="3.20.20.70">
    <property type="entry name" value="Aldolase class I"/>
    <property type="match status" value="1"/>
</dbReference>
<accession>A0ABU0E3R0</accession>
<dbReference type="PANTHER" id="PTHR48109">
    <property type="entry name" value="DIHYDROOROTATE DEHYDROGENASE (QUINONE), MITOCHONDRIAL-RELATED"/>
    <property type="match status" value="1"/>
</dbReference>
<comment type="cofactor">
    <cofactor evidence="1">
        <name>FMN</name>
        <dbReference type="ChEBI" id="CHEBI:58210"/>
    </cofactor>
</comment>
<keyword evidence="5" id="KW-0665">Pyrimidine biosynthesis</keyword>
<gene>
    <name evidence="8" type="ORF">J2S15_002283</name>
</gene>
<dbReference type="InterPro" id="IPR012135">
    <property type="entry name" value="Dihydroorotate_DH_1_2"/>
</dbReference>
<dbReference type="InterPro" id="IPR050074">
    <property type="entry name" value="DHO_dehydrogenase"/>
</dbReference>
<keyword evidence="9" id="KW-1185">Reference proteome</keyword>
<keyword evidence="6" id="KW-0560">Oxidoreductase</keyword>
<dbReference type="Pfam" id="PF01180">
    <property type="entry name" value="DHO_dh"/>
    <property type="match status" value="1"/>
</dbReference>
<evidence type="ECO:0000313" key="9">
    <source>
        <dbReference type="Proteomes" id="UP001230220"/>
    </source>
</evidence>
<evidence type="ECO:0000256" key="5">
    <source>
        <dbReference type="ARBA" id="ARBA00022975"/>
    </source>
</evidence>
<feature type="domain" description="Dihydroorotate dehydrogenase catalytic" evidence="7">
    <location>
        <begin position="13"/>
        <end position="262"/>
    </location>
</feature>
<reference evidence="8 9" key="1">
    <citation type="submission" date="2023-07" db="EMBL/GenBank/DDBJ databases">
        <title>Genomic Encyclopedia of Type Strains, Phase IV (KMG-IV): sequencing the most valuable type-strain genomes for metagenomic binning, comparative biology and taxonomic classification.</title>
        <authorList>
            <person name="Goeker M."/>
        </authorList>
    </citation>
    <scope>NUCLEOTIDE SEQUENCE [LARGE SCALE GENOMIC DNA]</scope>
    <source>
        <strain evidence="8 9">DSM 16784</strain>
    </source>
</reference>
<keyword evidence="3" id="KW-0285">Flavoprotein</keyword>
<evidence type="ECO:0000256" key="6">
    <source>
        <dbReference type="ARBA" id="ARBA00023002"/>
    </source>
</evidence>
<evidence type="ECO:0000313" key="8">
    <source>
        <dbReference type="EMBL" id="MDQ0361533.1"/>
    </source>
</evidence>
<organism evidence="8 9">
    <name type="scientific">Breznakia pachnodae</name>
    <dbReference type="NCBI Taxonomy" id="265178"/>
    <lineage>
        <taxon>Bacteria</taxon>
        <taxon>Bacillati</taxon>
        <taxon>Bacillota</taxon>
        <taxon>Erysipelotrichia</taxon>
        <taxon>Erysipelotrichales</taxon>
        <taxon>Erysipelotrichaceae</taxon>
        <taxon>Breznakia</taxon>
    </lineage>
</organism>
<proteinExistence type="predicted"/>
<evidence type="ECO:0000256" key="1">
    <source>
        <dbReference type="ARBA" id="ARBA00001917"/>
    </source>
</evidence>
<dbReference type="Proteomes" id="UP001230220">
    <property type="component" value="Unassembled WGS sequence"/>
</dbReference>
<keyword evidence="4" id="KW-0288">FMN</keyword>
<dbReference type="PANTHER" id="PTHR48109:SF1">
    <property type="entry name" value="DIHYDROOROTATE DEHYDROGENASE (FUMARATE)"/>
    <property type="match status" value="1"/>
</dbReference>
<dbReference type="SUPFAM" id="SSF51395">
    <property type="entry name" value="FMN-linked oxidoreductases"/>
    <property type="match status" value="1"/>
</dbReference>
<dbReference type="PIRSF" id="PIRSF000164">
    <property type="entry name" value="DHO_oxidase"/>
    <property type="match status" value="1"/>
</dbReference>
<sequence>MNNKDNLFDISFPLIAAAGPYSGNIKGIKRLYEIGFDYITTKTITDKADYISGSIAIKNGMTFNKDGFSNINFSDWIISLKHFHLLDRVIVSIFSKDVEEAINIACEMEAIGVKYIELCCSCPTFGEEPLCFNEVLLYEYCKALSSKIKIPIIVKLLLSTEEKKNRRMVEIVKKSGCHAVSVTDCLPIIEFDDEGKFEKKGMTGDFMKFLVLKFLEDTKEINFPKIAIGGVSSSRDCINYFKLGAIGVGQCACLYTKGVSDVIDTIKRTKQILEEEEL</sequence>
<comment type="caution">
    <text evidence="8">The sequence shown here is derived from an EMBL/GenBank/DDBJ whole genome shotgun (WGS) entry which is preliminary data.</text>
</comment>
<dbReference type="RefSeq" id="WP_307408347.1">
    <property type="nucleotide sequence ID" value="NZ_JAUSUR010000004.1"/>
</dbReference>
<dbReference type="InterPro" id="IPR005720">
    <property type="entry name" value="Dihydroorotate_DH_cat"/>
</dbReference>
<name>A0ABU0E3R0_9FIRM</name>
<evidence type="ECO:0000256" key="4">
    <source>
        <dbReference type="ARBA" id="ARBA00022643"/>
    </source>
</evidence>
<dbReference type="InterPro" id="IPR013785">
    <property type="entry name" value="Aldolase_TIM"/>
</dbReference>
<protein>
    <submittedName>
        <fullName evidence="8">Dihydroorotate dehydrogenase</fullName>
    </submittedName>
</protein>
<evidence type="ECO:0000256" key="3">
    <source>
        <dbReference type="ARBA" id="ARBA00022630"/>
    </source>
</evidence>
<comment type="pathway">
    <text evidence="2">Pyrimidine metabolism; UMP biosynthesis via de novo pathway.</text>
</comment>